<evidence type="ECO:0000256" key="1">
    <source>
        <dbReference type="SAM" id="Phobius"/>
    </source>
</evidence>
<sequence length="125" mass="13832">MEVLGRAIVSYLIFYLFATHFTISLVTASYPQFFQIMNALIFKATYTQKEKSNIIDNPSSLYKKKAPTDSGVAQAVTVSSFQEELSERFVTPFSTVGVGLLFDVELQPPTFFSRGSIIVAATDGQ</sequence>
<keyword evidence="1" id="KW-0812">Transmembrane</keyword>
<name>A0A9D3VWW3_9ROSI</name>
<reference evidence="2 3" key="1">
    <citation type="journal article" date="2021" name="Plant Biotechnol. J.">
        <title>Multi-omics assisted identification of the key and species-specific regulatory components of drought-tolerant mechanisms in Gossypium stocksii.</title>
        <authorList>
            <person name="Yu D."/>
            <person name="Ke L."/>
            <person name="Zhang D."/>
            <person name="Wu Y."/>
            <person name="Sun Y."/>
            <person name="Mei J."/>
            <person name="Sun J."/>
            <person name="Sun Y."/>
        </authorList>
    </citation>
    <scope>NUCLEOTIDE SEQUENCE [LARGE SCALE GENOMIC DNA]</scope>
    <source>
        <strain evidence="3">cv. E1</strain>
        <tissue evidence="2">Leaf</tissue>
    </source>
</reference>
<organism evidence="2 3">
    <name type="scientific">Gossypium stocksii</name>
    <dbReference type="NCBI Taxonomy" id="47602"/>
    <lineage>
        <taxon>Eukaryota</taxon>
        <taxon>Viridiplantae</taxon>
        <taxon>Streptophyta</taxon>
        <taxon>Embryophyta</taxon>
        <taxon>Tracheophyta</taxon>
        <taxon>Spermatophyta</taxon>
        <taxon>Magnoliopsida</taxon>
        <taxon>eudicotyledons</taxon>
        <taxon>Gunneridae</taxon>
        <taxon>Pentapetalae</taxon>
        <taxon>rosids</taxon>
        <taxon>malvids</taxon>
        <taxon>Malvales</taxon>
        <taxon>Malvaceae</taxon>
        <taxon>Malvoideae</taxon>
        <taxon>Gossypium</taxon>
    </lineage>
</organism>
<dbReference type="AlphaFoldDB" id="A0A9D3VWW3"/>
<comment type="caution">
    <text evidence="2">The sequence shown here is derived from an EMBL/GenBank/DDBJ whole genome shotgun (WGS) entry which is preliminary data.</text>
</comment>
<keyword evidence="3" id="KW-1185">Reference proteome</keyword>
<evidence type="ECO:0000313" key="3">
    <source>
        <dbReference type="Proteomes" id="UP000828251"/>
    </source>
</evidence>
<dbReference type="OrthoDB" id="966957at2759"/>
<keyword evidence="1" id="KW-1133">Transmembrane helix</keyword>
<feature type="transmembrane region" description="Helical" evidence="1">
    <location>
        <begin position="12"/>
        <end position="33"/>
    </location>
</feature>
<dbReference type="Proteomes" id="UP000828251">
    <property type="component" value="Unassembled WGS sequence"/>
</dbReference>
<gene>
    <name evidence="2" type="ORF">J1N35_015524</name>
</gene>
<protein>
    <submittedName>
        <fullName evidence="2">Uncharacterized protein</fullName>
    </submittedName>
</protein>
<accession>A0A9D3VWW3</accession>
<evidence type="ECO:0000313" key="2">
    <source>
        <dbReference type="EMBL" id="KAH1098603.1"/>
    </source>
</evidence>
<proteinExistence type="predicted"/>
<keyword evidence="1" id="KW-0472">Membrane</keyword>
<dbReference type="EMBL" id="JAIQCV010000005">
    <property type="protein sequence ID" value="KAH1098603.1"/>
    <property type="molecule type" value="Genomic_DNA"/>
</dbReference>